<dbReference type="InterPro" id="IPR007146">
    <property type="entry name" value="Sas10/Utp3/C1D"/>
</dbReference>
<dbReference type="PANTHER" id="PTHR15341:SF3">
    <property type="entry name" value="NUCLEAR NUCLEIC ACID-BINDING PROTEIN C1D"/>
    <property type="match status" value="1"/>
</dbReference>
<proteinExistence type="inferred from homology"/>
<evidence type="ECO:0000256" key="2">
    <source>
        <dbReference type="ARBA" id="ARBA00009154"/>
    </source>
</evidence>
<dbReference type="GO" id="GO:0003677">
    <property type="term" value="F:DNA binding"/>
    <property type="evidence" value="ECO:0007669"/>
    <property type="project" value="UniProtKB-KW"/>
</dbReference>
<sequence length="231" mass="26066">MSCDSVEAFNSVERTLEAVEEHLAILKRSNVEDLMVPLNSLERAKMQVLLAYTINALLFIYLKTQGVSAKDIRQSHVKKELERVKAFIKKLKDAEDKAKGPRLVLDKDATQRFIHSALSADQAGSSRNPLLKRVNGNGRIRLFPRVTSTLSSCLSDCTLRHMPRQILCRNLVDIDKFLVLIYAKQPIILQKVNLPQGRGVHAARRKIPATLDQNCSVIKIKEWAPGFSEPR</sequence>
<dbReference type="GO" id="GO:0003723">
    <property type="term" value="F:RNA binding"/>
    <property type="evidence" value="ECO:0007669"/>
    <property type="project" value="UniProtKB-UniRule"/>
</dbReference>
<evidence type="ECO:0000256" key="3">
    <source>
        <dbReference type="ARBA" id="ARBA00022552"/>
    </source>
</evidence>
<keyword evidence="8" id="KW-1185">Reference proteome</keyword>
<protein>
    <recommendedName>
        <fullName evidence="6">Nuclear nucleic acid-binding protein C1D</fullName>
    </recommendedName>
</protein>
<keyword evidence="5 6" id="KW-0539">Nucleus</keyword>
<comment type="similarity">
    <text evidence="2 6">Belongs to the C1D family.</text>
</comment>
<dbReference type="InterPro" id="IPR011082">
    <property type="entry name" value="Exosome-assoc_fac/DNA_repair"/>
</dbReference>
<evidence type="ECO:0000313" key="7">
    <source>
        <dbReference type="EMBL" id="CEG46087.1"/>
    </source>
</evidence>
<dbReference type="Pfam" id="PF04000">
    <property type="entry name" value="Sas10_Utp3"/>
    <property type="match status" value="1"/>
</dbReference>
<dbReference type="GeneID" id="36397464"/>
<dbReference type="RefSeq" id="XP_024582456.1">
    <property type="nucleotide sequence ID" value="XM_024716905.1"/>
</dbReference>
<dbReference type="OrthoDB" id="10261072at2759"/>
<evidence type="ECO:0000313" key="8">
    <source>
        <dbReference type="Proteomes" id="UP000054928"/>
    </source>
</evidence>
<dbReference type="GO" id="GO:0005730">
    <property type="term" value="C:nucleolus"/>
    <property type="evidence" value="ECO:0007669"/>
    <property type="project" value="UniProtKB-SubCell"/>
</dbReference>
<evidence type="ECO:0000256" key="6">
    <source>
        <dbReference type="RuleBase" id="RU368003"/>
    </source>
</evidence>
<dbReference type="EMBL" id="CCYD01001925">
    <property type="protein sequence ID" value="CEG46087.1"/>
    <property type="molecule type" value="Genomic_DNA"/>
</dbReference>
<comment type="function">
    <text evidence="6">Plays a role in the recruitment of the exosome to pre-rRNA to mediate the 3'-5' end processing of the 5.8S rRNA.</text>
</comment>
<evidence type="ECO:0000256" key="4">
    <source>
        <dbReference type="ARBA" id="ARBA00022884"/>
    </source>
</evidence>
<comment type="subunit">
    <text evidence="6">Monomer and homodimer.</text>
</comment>
<dbReference type="GO" id="GO:0000178">
    <property type="term" value="C:exosome (RNase complex)"/>
    <property type="evidence" value="ECO:0007669"/>
    <property type="project" value="TreeGrafter"/>
</dbReference>
<comment type="subcellular location">
    <subcellularLocation>
        <location evidence="6">Cytoplasm</location>
    </subcellularLocation>
    <subcellularLocation>
        <location evidence="6">Nucleus</location>
        <location evidence="6">Nucleolus</location>
    </subcellularLocation>
    <subcellularLocation>
        <location evidence="1 6">Nucleus</location>
    </subcellularLocation>
</comment>
<keyword evidence="6" id="KW-0963">Cytoplasm</keyword>
<dbReference type="GO" id="GO:0000460">
    <property type="term" value="P:maturation of 5.8S rRNA"/>
    <property type="evidence" value="ECO:0007669"/>
    <property type="project" value="TreeGrafter"/>
</dbReference>
<organism evidence="7 8">
    <name type="scientific">Plasmopara halstedii</name>
    <name type="common">Downy mildew of sunflower</name>
    <dbReference type="NCBI Taxonomy" id="4781"/>
    <lineage>
        <taxon>Eukaryota</taxon>
        <taxon>Sar</taxon>
        <taxon>Stramenopiles</taxon>
        <taxon>Oomycota</taxon>
        <taxon>Peronosporomycetes</taxon>
        <taxon>Peronosporales</taxon>
        <taxon>Peronosporaceae</taxon>
        <taxon>Plasmopara</taxon>
    </lineage>
</organism>
<dbReference type="STRING" id="4781.A0A0P1AY87"/>
<keyword evidence="3 6" id="KW-0698">rRNA processing</keyword>
<evidence type="ECO:0000256" key="1">
    <source>
        <dbReference type="ARBA" id="ARBA00004123"/>
    </source>
</evidence>
<dbReference type="PANTHER" id="PTHR15341">
    <property type="entry name" value="SUN-COR STEROID HORMONE RECEPTOR CO-REPRESSOR"/>
    <property type="match status" value="1"/>
</dbReference>
<dbReference type="GO" id="GO:0010468">
    <property type="term" value="P:regulation of gene expression"/>
    <property type="evidence" value="ECO:0007669"/>
    <property type="project" value="TreeGrafter"/>
</dbReference>
<dbReference type="Proteomes" id="UP000054928">
    <property type="component" value="Unassembled WGS sequence"/>
</dbReference>
<accession>A0A0P1AY87</accession>
<name>A0A0P1AY87_PLAHL</name>
<evidence type="ECO:0000256" key="5">
    <source>
        <dbReference type="ARBA" id="ARBA00023242"/>
    </source>
</evidence>
<keyword evidence="6 7" id="KW-0238">DNA-binding</keyword>
<reference evidence="8" key="1">
    <citation type="submission" date="2014-09" db="EMBL/GenBank/DDBJ databases">
        <authorList>
            <person name="Sharma Rahul"/>
            <person name="Thines Marco"/>
        </authorList>
    </citation>
    <scope>NUCLEOTIDE SEQUENCE [LARGE SCALE GENOMIC DNA]</scope>
</reference>
<dbReference type="AlphaFoldDB" id="A0A0P1AY87"/>
<dbReference type="GO" id="GO:0005737">
    <property type="term" value="C:cytoplasm"/>
    <property type="evidence" value="ECO:0007669"/>
    <property type="project" value="UniProtKB-SubCell"/>
</dbReference>
<keyword evidence="4 6" id="KW-0694">RNA-binding</keyword>